<reference evidence="12 13" key="1">
    <citation type="submission" date="2017-09" db="EMBL/GenBank/DDBJ databases">
        <title>Depth-based differentiation of microbial function through sediment-hosted aquifers and enrichment of novel symbionts in the deep terrestrial subsurface.</title>
        <authorList>
            <person name="Probst A.J."/>
            <person name="Ladd B."/>
            <person name="Jarett J.K."/>
            <person name="Geller-Mcgrath D.E."/>
            <person name="Sieber C.M."/>
            <person name="Emerson J.B."/>
            <person name="Anantharaman K."/>
            <person name="Thomas B.C."/>
            <person name="Malmstrom R."/>
            <person name="Stieglmeier M."/>
            <person name="Klingl A."/>
            <person name="Woyke T."/>
            <person name="Ryan C.M."/>
            <person name="Banfield J.F."/>
        </authorList>
    </citation>
    <scope>NUCLEOTIDE SEQUENCE [LARGE SCALE GENOMIC DNA]</scope>
    <source>
        <strain evidence="12">CG23_combo_of_CG06-09_8_20_14_all_49_15</strain>
    </source>
</reference>
<dbReference type="InterPro" id="IPR000911">
    <property type="entry name" value="Ribosomal_uL11"/>
</dbReference>
<dbReference type="PANTHER" id="PTHR11661:SF1">
    <property type="entry name" value="LARGE RIBOSOMAL SUBUNIT PROTEIN UL11M"/>
    <property type="match status" value="1"/>
</dbReference>
<dbReference type="GO" id="GO:0006412">
    <property type="term" value="P:translation"/>
    <property type="evidence" value="ECO:0007669"/>
    <property type="project" value="UniProtKB-UniRule"/>
</dbReference>
<dbReference type="GO" id="GO:0022625">
    <property type="term" value="C:cytosolic large ribosomal subunit"/>
    <property type="evidence" value="ECO:0007669"/>
    <property type="project" value="TreeGrafter"/>
</dbReference>
<dbReference type="Proteomes" id="UP000230729">
    <property type="component" value="Unassembled WGS sequence"/>
</dbReference>
<dbReference type="HAMAP" id="MF_00736">
    <property type="entry name" value="Ribosomal_uL11"/>
    <property type="match status" value="1"/>
</dbReference>
<dbReference type="Pfam" id="PF00298">
    <property type="entry name" value="Ribosomal_L11"/>
    <property type="match status" value="1"/>
</dbReference>
<evidence type="ECO:0000256" key="4">
    <source>
        <dbReference type="ARBA" id="ARBA00022884"/>
    </source>
</evidence>
<evidence type="ECO:0000256" key="3">
    <source>
        <dbReference type="ARBA" id="ARBA00022730"/>
    </source>
</evidence>
<dbReference type="Pfam" id="PF03946">
    <property type="entry name" value="Ribosomal_L11_N"/>
    <property type="match status" value="1"/>
</dbReference>
<dbReference type="FunFam" id="3.30.1550.10:FF:000005">
    <property type="entry name" value="50S ribosomal protein L11"/>
    <property type="match status" value="1"/>
</dbReference>
<feature type="domain" description="Large ribosomal subunit protein uL11 N-terminal" evidence="11">
    <location>
        <begin position="11"/>
        <end position="68"/>
    </location>
</feature>
<keyword evidence="3 7" id="KW-0699">rRNA-binding</keyword>
<dbReference type="InterPro" id="IPR020784">
    <property type="entry name" value="Ribosomal_uL11_N"/>
</dbReference>
<evidence type="ECO:0000313" key="13">
    <source>
        <dbReference type="Proteomes" id="UP000230729"/>
    </source>
</evidence>
<keyword evidence="5 7" id="KW-0689">Ribosomal protein</keyword>
<dbReference type="CDD" id="cd00349">
    <property type="entry name" value="Ribosomal_L11"/>
    <property type="match status" value="1"/>
</dbReference>
<dbReference type="SMART" id="SM00649">
    <property type="entry name" value="RL11"/>
    <property type="match status" value="1"/>
</dbReference>
<dbReference type="GO" id="GO:0003735">
    <property type="term" value="F:structural constituent of ribosome"/>
    <property type="evidence" value="ECO:0007669"/>
    <property type="project" value="InterPro"/>
</dbReference>
<keyword evidence="4 7" id="KW-0694">RNA-binding</keyword>
<dbReference type="AlphaFoldDB" id="A0A2G9ZJL1"/>
<evidence type="ECO:0000256" key="1">
    <source>
        <dbReference type="ARBA" id="ARBA00010537"/>
    </source>
</evidence>
<dbReference type="SUPFAM" id="SSF54747">
    <property type="entry name" value="Ribosomal L11/L12e N-terminal domain"/>
    <property type="match status" value="1"/>
</dbReference>
<evidence type="ECO:0000259" key="10">
    <source>
        <dbReference type="Pfam" id="PF00298"/>
    </source>
</evidence>
<evidence type="ECO:0000313" key="12">
    <source>
        <dbReference type="EMBL" id="PIP33342.1"/>
    </source>
</evidence>
<dbReference type="Gene3D" id="3.30.1550.10">
    <property type="entry name" value="Ribosomal protein L11/L12, N-terminal domain"/>
    <property type="match status" value="1"/>
</dbReference>
<comment type="subunit">
    <text evidence="7">Part of the ribosomal stalk of the 50S ribosomal subunit. Interacts with L10 and the large rRNA to form the base of the stalk. L10 forms an elongated spine to which L12 dimers bind in a sequential fashion forming a multimeric L10(L12)X complex.</text>
</comment>
<organism evidence="12 13">
    <name type="scientific">Candidatus Falkowbacteria bacterium CG23_combo_of_CG06-09_8_20_14_all_49_15</name>
    <dbReference type="NCBI Taxonomy" id="1974572"/>
    <lineage>
        <taxon>Bacteria</taxon>
        <taxon>Candidatus Falkowiibacteriota</taxon>
    </lineage>
</organism>
<dbReference type="InterPro" id="IPR006519">
    <property type="entry name" value="Ribosomal_uL11_bac-typ"/>
</dbReference>
<evidence type="ECO:0000256" key="6">
    <source>
        <dbReference type="ARBA" id="ARBA00023274"/>
    </source>
</evidence>
<accession>A0A2G9ZJL1</accession>
<dbReference type="InterPro" id="IPR020783">
    <property type="entry name" value="Ribosomal_uL11_C"/>
</dbReference>
<sequence length="143" mass="15430">MAKIKKITAKIKLQIAAGQATPAPPVGPALGQHGLNIQEFCTKFNEKTRGQMGDIIPVEITAYEDRKFDFILKTPPAAELIKKAAGISKGSSKPLQEKVGSITSAQLQEIAQKKMPDLNAHDLDQAKKIIAGTARQMGVEIKK</sequence>
<comment type="caution">
    <text evidence="12">The sequence shown here is derived from an EMBL/GenBank/DDBJ whole genome shotgun (WGS) entry which is preliminary data.</text>
</comment>
<comment type="function">
    <text evidence="7 9">Forms part of the ribosomal stalk which helps the ribosome interact with GTP-bound translation factors.</text>
</comment>
<proteinExistence type="inferred from homology"/>
<gene>
    <name evidence="7 12" type="primary">rplK</name>
    <name evidence="12" type="ORF">COX22_04870</name>
</gene>
<dbReference type="InterPro" id="IPR036796">
    <property type="entry name" value="Ribosomal_uL11_N_sf"/>
</dbReference>
<dbReference type="PANTHER" id="PTHR11661">
    <property type="entry name" value="60S RIBOSOMAL PROTEIN L12"/>
    <property type="match status" value="1"/>
</dbReference>
<evidence type="ECO:0000256" key="8">
    <source>
        <dbReference type="RuleBase" id="RU003978"/>
    </source>
</evidence>
<protein>
    <recommendedName>
        <fullName evidence="7">Large ribosomal subunit protein uL11</fullName>
    </recommendedName>
</protein>
<evidence type="ECO:0000256" key="9">
    <source>
        <dbReference type="RuleBase" id="RU003979"/>
    </source>
</evidence>
<dbReference type="EMBL" id="PCSD01000116">
    <property type="protein sequence ID" value="PIP33342.1"/>
    <property type="molecule type" value="Genomic_DNA"/>
</dbReference>
<dbReference type="FunFam" id="1.10.10.250:FF:000001">
    <property type="entry name" value="50S ribosomal protein L11"/>
    <property type="match status" value="1"/>
</dbReference>
<evidence type="ECO:0000259" key="11">
    <source>
        <dbReference type="Pfam" id="PF03946"/>
    </source>
</evidence>
<keyword evidence="2 7" id="KW-0488">Methylation</keyword>
<dbReference type="GO" id="GO:0070180">
    <property type="term" value="F:large ribosomal subunit rRNA binding"/>
    <property type="evidence" value="ECO:0007669"/>
    <property type="project" value="UniProtKB-UniRule"/>
</dbReference>
<evidence type="ECO:0000256" key="7">
    <source>
        <dbReference type="HAMAP-Rule" id="MF_00736"/>
    </source>
</evidence>
<dbReference type="Gene3D" id="1.10.10.250">
    <property type="entry name" value="Ribosomal protein L11, C-terminal domain"/>
    <property type="match status" value="1"/>
</dbReference>
<dbReference type="SUPFAM" id="SSF46906">
    <property type="entry name" value="Ribosomal protein L11, C-terminal domain"/>
    <property type="match status" value="1"/>
</dbReference>
<feature type="domain" description="Large ribosomal subunit protein uL11 C-terminal" evidence="10">
    <location>
        <begin position="73"/>
        <end position="141"/>
    </location>
</feature>
<dbReference type="NCBIfam" id="TIGR01632">
    <property type="entry name" value="L11_bact"/>
    <property type="match status" value="1"/>
</dbReference>
<keyword evidence="6 7" id="KW-0687">Ribonucleoprotein</keyword>
<comment type="PTM">
    <text evidence="7 9">One or more lysine residues are methylated.</text>
</comment>
<comment type="similarity">
    <text evidence="1 7 8">Belongs to the universal ribosomal protein uL11 family.</text>
</comment>
<dbReference type="InterPro" id="IPR036769">
    <property type="entry name" value="Ribosomal_uL11_C_sf"/>
</dbReference>
<evidence type="ECO:0000256" key="2">
    <source>
        <dbReference type="ARBA" id="ARBA00022481"/>
    </source>
</evidence>
<evidence type="ECO:0000256" key="5">
    <source>
        <dbReference type="ARBA" id="ARBA00022980"/>
    </source>
</evidence>
<name>A0A2G9ZJL1_9BACT</name>